<keyword evidence="2" id="KW-0963">Cytoplasm</keyword>
<organism evidence="4 5">
    <name type="scientific">Anopheles maculatus</name>
    <dbReference type="NCBI Taxonomy" id="74869"/>
    <lineage>
        <taxon>Eukaryota</taxon>
        <taxon>Metazoa</taxon>
        <taxon>Ecdysozoa</taxon>
        <taxon>Arthropoda</taxon>
        <taxon>Hexapoda</taxon>
        <taxon>Insecta</taxon>
        <taxon>Pterygota</taxon>
        <taxon>Neoptera</taxon>
        <taxon>Endopterygota</taxon>
        <taxon>Diptera</taxon>
        <taxon>Nematocera</taxon>
        <taxon>Culicoidea</taxon>
        <taxon>Culicidae</taxon>
        <taxon>Anophelinae</taxon>
        <taxon>Anopheles</taxon>
        <taxon>Anopheles maculatus group</taxon>
    </lineage>
</organism>
<dbReference type="PANTHER" id="PTHR21162">
    <property type="entry name" value="P53 AND DNA DAMAGE-REGULATED PROTEIN"/>
    <property type="match status" value="1"/>
</dbReference>
<reference evidence="4" key="2">
    <citation type="submission" date="2020-05" db="UniProtKB">
        <authorList>
            <consortium name="EnsemblMetazoa"/>
        </authorList>
    </citation>
    <scope>IDENTIFICATION</scope>
    <source>
        <strain evidence="4">maculatus3</strain>
    </source>
</reference>
<dbReference type="PANTHER" id="PTHR21162:SF0">
    <property type="entry name" value="P53 AND DNA DAMAGE-REGULATED PROTEIN 1"/>
    <property type="match status" value="1"/>
</dbReference>
<dbReference type="CDD" id="cd22860">
    <property type="entry name" value="PDRG1"/>
    <property type="match status" value="1"/>
</dbReference>
<sequence length="138" mass="16133">MATTKVSDQQKLMEILLETERVADRILAYKQELVELDKRRQDTREALRLIEKHIPASQKRVWITIGSMLMKQDREKAAELLRKDQQTTEAEIDRIRQEQKLLVAKQRDLEHDQPLRGFNLKPLSNAEIAGLRSNMPGF</sequence>
<proteinExistence type="predicted"/>
<accession>A0A182T3D2</accession>
<dbReference type="GO" id="GO:0005737">
    <property type="term" value="C:cytoplasm"/>
    <property type="evidence" value="ECO:0007669"/>
    <property type="project" value="UniProtKB-SubCell"/>
</dbReference>
<evidence type="ECO:0000256" key="2">
    <source>
        <dbReference type="ARBA" id="ARBA00022490"/>
    </source>
</evidence>
<protein>
    <submittedName>
        <fullName evidence="4">Uncharacterized protein</fullName>
    </submittedName>
</protein>
<dbReference type="AlphaFoldDB" id="A0A182T3D2"/>
<reference evidence="5" key="1">
    <citation type="submission" date="2013-09" db="EMBL/GenBank/DDBJ databases">
        <title>The Genome Sequence of Anopheles maculatus species B.</title>
        <authorList>
            <consortium name="The Broad Institute Genomics Platform"/>
            <person name="Neafsey D.E."/>
            <person name="Besansky N."/>
            <person name="Howell P."/>
            <person name="Walton C."/>
            <person name="Young S.K."/>
            <person name="Zeng Q."/>
            <person name="Gargeya S."/>
            <person name="Fitzgerald M."/>
            <person name="Haas B."/>
            <person name="Abouelleil A."/>
            <person name="Allen A.W."/>
            <person name="Alvarado L."/>
            <person name="Arachchi H.M."/>
            <person name="Berlin A.M."/>
            <person name="Chapman S.B."/>
            <person name="Gainer-Dewar J."/>
            <person name="Goldberg J."/>
            <person name="Griggs A."/>
            <person name="Gujja S."/>
            <person name="Hansen M."/>
            <person name="Howarth C."/>
            <person name="Imamovic A."/>
            <person name="Ireland A."/>
            <person name="Larimer J."/>
            <person name="McCowan C."/>
            <person name="Murphy C."/>
            <person name="Pearson M."/>
            <person name="Poon T.W."/>
            <person name="Priest M."/>
            <person name="Roberts A."/>
            <person name="Saif S."/>
            <person name="Shea T."/>
            <person name="Sisk P."/>
            <person name="Sykes S."/>
            <person name="Wortman J."/>
            <person name="Nusbaum C."/>
            <person name="Birren B."/>
        </authorList>
    </citation>
    <scope>NUCLEOTIDE SEQUENCE [LARGE SCALE GENOMIC DNA]</scope>
    <source>
        <strain evidence="5">maculatus3</strain>
    </source>
</reference>
<evidence type="ECO:0000313" key="5">
    <source>
        <dbReference type="Proteomes" id="UP000075901"/>
    </source>
</evidence>
<evidence type="ECO:0000256" key="3">
    <source>
        <dbReference type="ARBA" id="ARBA00023186"/>
    </source>
</evidence>
<dbReference type="VEuPathDB" id="VectorBase:AMAM018801"/>
<dbReference type="Proteomes" id="UP000075901">
    <property type="component" value="Unassembled WGS sequence"/>
</dbReference>
<name>A0A182T3D2_9DIPT</name>
<dbReference type="SUPFAM" id="SSF46579">
    <property type="entry name" value="Prefoldin"/>
    <property type="match status" value="1"/>
</dbReference>
<keyword evidence="5" id="KW-1185">Reference proteome</keyword>
<dbReference type="EnsemblMetazoa" id="AMAM018801-RA">
    <property type="protein sequence ID" value="AMAM018801-PA"/>
    <property type="gene ID" value="AMAM018801"/>
</dbReference>
<comment type="subcellular location">
    <subcellularLocation>
        <location evidence="1">Cytoplasm</location>
    </subcellularLocation>
</comment>
<evidence type="ECO:0000256" key="1">
    <source>
        <dbReference type="ARBA" id="ARBA00004496"/>
    </source>
</evidence>
<keyword evidence="3" id="KW-0143">Chaperone</keyword>
<evidence type="ECO:0000313" key="4">
    <source>
        <dbReference type="EnsemblMetazoa" id="AMAM018801-PA"/>
    </source>
</evidence>
<dbReference type="Gene3D" id="1.10.287.370">
    <property type="match status" value="1"/>
</dbReference>
<dbReference type="InterPro" id="IPR009053">
    <property type="entry name" value="Prefoldin"/>
</dbReference>
<dbReference type="InterPro" id="IPR030482">
    <property type="entry name" value="PDRG1"/>
</dbReference>